<keyword evidence="2" id="KW-0732">Signal</keyword>
<dbReference type="CDD" id="cd00104">
    <property type="entry name" value="KAZAL_FS"/>
    <property type="match status" value="1"/>
</dbReference>
<dbReference type="InterPro" id="IPR037221">
    <property type="entry name" value="H-type_lectin_dom_sf"/>
</dbReference>
<dbReference type="FunFam" id="3.10.250.10:FF:000001">
    <property type="entry name" value="Lysyl oxidase 4 isoform X1"/>
    <property type="match status" value="1"/>
</dbReference>
<evidence type="ECO:0000259" key="10">
    <source>
        <dbReference type="PROSITE" id="PS50026"/>
    </source>
</evidence>
<dbReference type="SMART" id="SM00034">
    <property type="entry name" value="CLECT"/>
    <property type="match status" value="1"/>
</dbReference>
<dbReference type="Proteomes" id="UP001159428">
    <property type="component" value="Unassembled WGS sequence"/>
</dbReference>
<dbReference type="InterPro" id="IPR002350">
    <property type="entry name" value="Kazal_dom"/>
</dbReference>
<dbReference type="Gene3D" id="3.10.100.10">
    <property type="entry name" value="Mannose-Binding Protein A, subunit A"/>
    <property type="match status" value="1"/>
</dbReference>
<feature type="domain" description="EGF-like" evidence="10">
    <location>
        <begin position="776"/>
        <end position="816"/>
    </location>
</feature>
<keyword evidence="4 8" id="KW-1015">Disulfide bond</keyword>
<dbReference type="SMART" id="SM00179">
    <property type="entry name" value="EGF_CA"/>
    <property type="match status" value="2"/>
</dbReference>
<dbReference type="PROSITE" id="PS01187">
    <property type="entry name" value="EGF_CA"/>
    <property type="match status" value="1"/>
</dbReference>
<dbReference type="InterPro" id="IPR016187">
    <property type="entry name" value="CTDL_fold"/>
</dbReference>
<feature type="non-terminal residue" evidence="14">
    <location>
        <position position="1"/>
    </location>
</feature>
<dbReference type="InterPro" id="IPR000152">
    <property type="entry name" value="EGF-type_Asp/Asn_hydroxyl_site"/>
</dbReference>
<dbReference type="InterPro" id="IPR009030">
    <property type="entry name" value="Growth_fac_rcpt_cys_sf"/>
</dbReference>
<feature type="domain" description="SRCR" evidence="12">
    <location>
        <begin position="1062"/>
        <end position="1132"/>
    </location>
</feature>
<dbReference type="Gene3D" id="3.30.60.30">
    <property type="match status" value="1"/>
</dbReference>
<comment type="caution">
    <text evidence="14">The sequence shown here is derived from an EMBL/GenBank/DDBJ whole genome shotgun (WGS) entry which is preliminary data.</text>
</comment>
<dbReference type="EMBL" id="CALNXJ010000033">
    <property type="protein sequence ID" value="CAH3140115.1"/>
    <property type="molecule type" value="Genomic_DNA"/>
</dbReference>
<dbReference type="Pfam" id="PF00431">
    <property type="entry name" value="CUB"/>
    <property type="match status" value="1"/>
</dbReference>
<dbReference type="PROSITE" id="PS50026">
    <property type="entry name" value="EGF_3"/>
    <property type="match status" value="2"/>
</dbReference>
<dbReference type="CDD" id="cd00041">
    <property type="entry name" value="CUB"/>
    <property type="match status" value="1"/>
</dbReference>
<dbReference type="Pfam" id="PF00530">
    <property type="entry name" value="SRCR"/>
    <property type="match status" value="2"/>
</dbReference>
<dbReference type="InterPro" id="IPR001190">
    <property type="entry name" value="SRCR"/>
</dbReference>
<keyword evidence="5" id="KW-0325">Glycoprotein</keyword>
<feature type="domain" description="SRCR" evidence="12">
    <location>
        <begin position="955"/>
        <end position="1059"/>
    </location>
</feature>
<feature type="disulfide bond" evidence="8">
    <location>
        <begin position="984"/>
        <end position="1048"/>
    </location>
</feature>
<organism evidence="14 15">
    <name type="scientific">Pocillopora meandrina</name>
    <dbReference type="NCBI Taxonomy" id="46732"/>
    <lineage>
        <taxon>Eukaryota</taxon>
        <taxon>Metazoa</taxon>
        <taxon>Cnidaria</taxon>
        <taxon>Anthozoa</taxon>
        <taxon>Hexacorallia</taxon>
        <taxon>Scleractinia</taxon>
        <taxon>Astrocoeniina</taxon>
        <taxon>Pocilloporidae</taxon>
        <taxon>Pocillopora</taxon>
    </lineage>
</organism>
<dbReference type="Pfam" id="PF07645">
    <property type="entry name" value="EGF_CA"/>
    <property type="match status" value="1"/>
</dbReference>
<feature type="domain" description="Kazal-like" evidence="13">
    <location>
        <begin position="307"/>
        <end position="361"/>
    </location>
</feature>
<sequence length="1132" mass="124770">QILFLGVETGKLAINQEGSCGGHCQTVTFSSRFSGGAPYVFASLNHGNISSIANDIAFVWVEDVTAADFKACLVQGGFSSRGNTTIDWLAFHGSQSGVYHGKVSFGLFTTGTKCELVTFPQVFSQLPKVQVTVKHTASNQLQDAMSVWIESLSRSQFEVCLRESRTFDGPHSNLVVNWMAYVNPPSSWGAEESSEVVFSEYETPNARNSYALCENINFTNPFYKPPVVLTTVLNGRNNPVNVGSQAKGPLVNWLEEVTKSYFRVCIKDDAGYGGQRENINVNYLVIGDLEPCRNVSCEYHSHCVALGPQQVTCRCESSCPSFEEQVCASNGRTFRNLCLLEKEICTARGNYSYYHPGSCTGFPLQKGRHKFRNVPSWAENQCESITFAPFIFYPHKKIYVQLTVNHFNYSDPAIVHEATAPWVESVNITQFIACVTRAGRNDYPSDSFADVDWVAYQGAPSGGVAGEEKFSRWWTGTSCQTITLPSGKFLASPTVIVTAEHYRSGLKHDATSVWLEDVSASSFKICLREFQNFAGVHDDISVNWLAFDSLQRPLFREHNDVSFQNNASPVKNHNFAFCKDVSFIGSYSKSPTVLLTAKHSTSEGNAAAECNGIVSWIEYISTSGFRICVKEVFVNRFDPLTVSYAVLTDICQEGWAYYKGYCYRRISSCDSWGGSQAACATLGANLPSIHSQEENVYIQSLHGGDHSWLGLSDRNTEGTFVWSDGSQFDFHYWASHQPSNFHDEDCVHTLGFLANHKYRWNNDNCTDCHKFTCKKDYNECKEFAHECSVNATCVNSLGSYSCQCPAGFRLNGRSCTDVDECSSGSSSCHAQSQCVNVPGSYNCTCLPGYVGDGKAKCEAPRLTATSSCVLSTSTSTSGYIRITQAGSQYSNNMDCRWNFSSNAVIELVFFSFRTESSADFVSVYDGGSLSSPLIRKMSGSSLPPPITSSSINLYVKFSSDGANTSDGFEATYRVYYDGQWGTICDDAWDISDANVVCRQLGYARANRAYSGATHGQGTGPIWMDDLACSGSESHVYDCRHRGWGDHDCTHSRDASVECYTPVRLVNGGASYGRVEVYHSGQWGTVCDDDWDMNDANVVCRELGFPSASSAPQSARYGPGSDPIWMDEVNCHG</sequence>
<evidence type="ECO:0000259" key="13">
    <source>
        <dbReference type="PROSITE" id="PS51465"/>
    </source>
</evidence>
<evidence type="ECO:0000256" key="1">
    <source>
        <dbReference type="ARBA" id="ARBA00022536"/>
    </source>
</evidence>
<dbReference type="SMART" id="SM00202">
    <property type="entry name" value="SR"/>
    <property type="match status" value="2"/>
</dbReference>
<feature type="domain" description="EGF-like" evidence="10">
    <location>
        <begin position="817"/>
        <end position="858"/>
    </location>
</feature>
<dbReference type="FunFam" id="3.10.250.10:FF:000006">
    <property type="entry name" value="neurotrypsin isoform X2"/>
    <property type="match status" value="1"/>
</dbReference>
<feature type="domain" description="CUB" evidence="9">
    <location>
        <begin position="868"/>
        <end position="975"/>
    </location>
</feature>
<dbReference type="SMART" id="SM00181">
    <property type="entry name" value="EGF"/>
    <property type="match status" value="3"/>
</dbReference>
<dbReference type="PROSITE" id="PS50041">
    <property type="entry name" value="C_TYPE_LECTIN_2"/>
    <property type="match status" value="1"/>
</dbReference>
<feature type="disulfide bond" evidence="8">
    <location>
        <begin position="997"/>
        <end position="1058"/>
    </location>
</feature>
<dbReference type="InterPro" id="IPR001881">
    <property type="entry name" value="EGF-like_Ca-bd_dom"/>
</dbReference>
<dbReference type="PROSITE" id="PS00615">
    <property type="entry name" value="C_TYPE_LECTIN_1"/>
    <property type="match status" value="1"/>
</dbReference>
<evidence type="ECO:0008006" key="16">
    <source>
        <dbReference type="Google" id="ProtNLM"/>
    </source>
</evidence>
<dbReference type="InterPro" id="IPR000742">
    <property type="entry name" value="EGF"/>
</dbReference>
<evidence type="ECO:0000313" key="14">
    <source>
        <dbReference type="EMBL" id="CAH3140115.1"/>
    </source>
</evidence>
<dbReference type="InterPro" id="IPR035914">
    <property type="entry name" value="Sperma_CUB_dom_sf"/>
</dbReference>
<feature type="disulfide bond" evidence="6">
    <location>
        <begin position="868"/>
        <end position="895"/>
    </location>
</feature>
<dbReference type="Pfam" id="PF12947">
    <property type="entry name" value="EGF_3"/>
    <property type="match status" value="1"/>
</dbReference>
<evidence type="ECO:0000256" key="5">
    <source>
        <dbReference type="ARBA" id="ARBA00023180"/>
    </source>
</evidence>
<dbReference type="PANTHER" id="PTHR19331">
    <property type="entry name" value="SCAVENGER RECEPTOR DOMAIN-CONTAINING"/>
    <property type="match status" value="1"/>
</dbReference>
<feature type="domain" description="C-type lectin" evidence="11">
    <location>
        <begin position="658"/>
        <end position="774"/>
    </location>
</feature>
<dbReference type="PRINTS" id="PR00258">
    <property type="entry name" value="SPERACTRCPTR"/>
</dbReference>
<evidence type="ECO:0000256" key="3">
    <source>
        <dbReference type="ARBA" id="ARBA00022737"/>
    </source>
</evidence>
<dbReference type="Pfam" id="PF00059">
    <property type="entry name" value="Lectin_C"/>
    <property type="match status" value="1"/>
</dbReference>
<dbReference type="Gene3D" id="3.10.250.10">
    <property type="entry name" value="SRCR-like domain"/>
    <property type="match status" value="2"/>
</dbReference>
<dbReference type="SUPFAM" id="SSF49854">
    <property type="entry name" value="Spermadhesin, CUB domain"/>
    <property type="match status" value="1"/>
</dbReference>
<keyword evidence="1 7" id="KW-0245">EGF-like domain</keyword>
<gene>
    <name evidence="14" type="ORF">PMEA_00018762</name>
</gene>
<keyword evidence="15" id="KW-1185">Reference proteome</keyword>
<dbReference type="Gene3D" id="2.10.25.10">
    <property type="entry name" value="Laminin"/>
    <property type="match status" value="2"/>
</dbReference>
<dbReference type="Gene3D" id="2.60.40.2080">
    <property type="match status" value="3"/>
</dbReference>
<feature type="disulfide bond" evidence="8">
    <location>
        <begin position="1028"/>
        <end position="1038"/>
    </location>
</feature>
<dbReference type="GO" id="GO:0005509">
    <property type="term" value="F:calcium ion binding"/>
    <property type="evidence" value="ECO:0007669"/>
    <property type="project" value="InterPro"/>
</dbReference>
<keyword evidence="3" id="KW-0677">Repeat</keyword>
<dbReference type="InterPro" id="IPR036058">
    <property type="entry name" value="Kazal_dom_sf"/>
</dbReference>
<evidence type="ECO:0000313" key="15">
    <source>
        <dbReference type="Proteomes" id="UP001159428"/>
    </source>
</evidence>
<dbReference type="InterPro" id="IPR024731">
    <property type="entry name" value="NELL2-like_EGF"/>
</dbReference>
<dbReference type="PROSITE" id="PS00420">
    <property type="entry name" value="SRCR_1"/>
    <property type="match status" value="1"/>
</dbReference>
<dbReference type="PROSITE" id="PS00010">
    <property type="entry name" value="ASX_HYDROXYL"/>
    <property type="match status" value="2"/>
</dbReference>
<dbReference type="SUPFAM" id="SSF100895">
    <property type="entry name" value="Kazal-type serine protease inhibitors"/>
    <property type="match status" value="1"/>
</dbReference>
<evidence type="ECO:0000256" key="4">
    <source>
        <dbReference type="ARBA" id="ARBA00023157"/>
    </source>
</evidence>
<dbReference type="PROSITE" id="PS01186">
    <property type="entry name" value="EGF_2"/>
    <property type="match status" value="2"/>
</dbReference>
<evidence type="ECO:0000256" key="7">
    <source>
        <dbReference type="PROSITE-ProRule" id="PRU00076"/>
    </source>
</evidence>
<dbReference type="GO" id="GO:0016020">
    <property type="term" value="C:membrane"/>
    <property type="evidence" value="ECO:0007669"/>
    <property type="project" value="InterPro"/>
</dbReference>
<dbReference type="InterPro" id="IPR001304">
    <property type="entry name" value="C-type_lectin-like"/>
</dbReference>
<dbReference type="SUPFAM" id="SSF56436">
    <property type="entry name" value="C-type lectin-like"/>
    <property type="match status" value="1"/>
</dbReference>
<dbReference type="SMART" id="SM00280">
    <property type="entry name" value="KAZAL"/>
    <property type="match status" value="1"/>
</dbReference>
<dbReference type="PROSITE" id="PS50287">
    <property type="entry name" value="SRCR_2"/>
    <property type="match status" value="2"/>
</dbReference>
<evidence type="ECO:0000259" key="9">
    <source>
        <dbReference type="PROSITE" id="PS01180"/>
    </source>
</evidence>
<reference evidence="14 15" key="1">
    <citation type="submission" date="2022-05" db="EMBL/GenBank/DDBJ databases">
        <authorList>
            <consortium name="Genoscope - CEA"/>
            <person name="William W."/>
        </authorList>
    </citation>
    <scope>NUCLEOTIDE SEQUENCE [LARGE SCALE GENOMIC DNA]</scope>
</reference>
<dbReference type="InterPro" id="IPR000859">
    <property type="entry name" value="CUB_dom"/>
</dbReference>
<comment type="caution">
    <text evidence="8">Lacks conserved residue(s) required for the propagation of feature annotation.</text>
</comment>
<accession>A0AAU9X9S5</accession>
<name>A0AAU9X9S5_9CNID</name>
<dbReference type="CDD" id="cd00037">
    <property type="entry name" value="CLECT"/>
    <property type="match status" value="1"/>
</dbReference>
<dbReference type="InterPro" id="IPR016186">
    <property type="entry name" value="C-type_lectin-like/link_sf"/>
</dbReference>
<dbReference type="SUPFAM" id="SSF57184">
    <property type="entry name" value="Growth factor receptor domain"/>
    <property type="match status" value="1"/>
</dbReference>
<dbReference type="SUPFAM" id="SSF141086">
    <property type="entry name" value="Agglutinin HPA-like"/>
    <property type="match status" value="1"/>
</dbReference>
<dbReference type="Pfam" id="PF07648">
    <property type="entry name" value="Kazal_2"/>
    <property type="match status" value="1"/>
</dbReference>
<protein>
    <recommendedName>
        <fullName evidence="16">Deleted in malignant brain tumors 1 protein</fullName>
    </recommendedName>
</protein>
<dbReference type="InterPro" id="IPR018097">
    <property type="entry name" value="EGF_Ca-bd_CS"/>
</dbReference>
<evidence type="ECO:0000259" key="11">
    <source>
        <dbReference type="PROSITE" id="PS50041"/>
    </source>
</evidence>
<proteinExistence type="predicted"/>
<dbReference type="SMART" id="SM00042">
    <property type="entry name" value="CUB"/>
    <property type="match status" value="1"/>
</dbReference>
<dbReference type="FunFam" id="2.10.25.10:FF:000506">
    <property type="entry name" value="Adhesion G protein-coupled receptor E1"/>
    <property type="match status" value="1"/>
</dbReference>
<dbReference type="InterPro" id="IPR036772">
    <property type="entry name" value="SRCR-like_dom_sf"/>
</dbReference>
<dbReference type="PROSITE" id="PS01180">
    <property type="entry name" value="CUB"/>
    <property type="match status" value="1"/>
</dbReference>
<evidence type="ECO:0000256" key="8">
    <source>
        <dbReference type="PROSITE-ProRule" id="PRU00196"/>
    </source>
</evidence>
<dbReference type="PROSITE" id="PS51465">
    <property type="entry name" value="KAZAL_2"/>
    <property type="match status" value="1"/>
</dbReference>
<dbReference type="Gene3D" id="2.60.120.290">
    <property type="entry name" value="Spermadhesin, CUB domain"/>
    <property type="match status" value="1"/>
</dbReference>
<evidence type="ECO:0000256" key="2">
    <source>
        <dbReference type="ARBA" id="ARBA00022729"/>
    </source>
</evidence>
<feature type="non-terminal residue" evidence="14">
    <location>
        <position position="1132"/>
    </location>
</feature>
<evidence type="ECO:0000256" key="6">
    <source>
        <dbReference type="PROSITE-ProRule" id="PRU00059"/>
    </source>
</evidence>
<dbReference type="PANTHER" id="PTHR19331:SF465">
    <property type="entry name" value="EGG PEPTIDE SPERACT RECEPTOR"/>
    <property type="match status" value="1"/>
</dbReference>
<dbReference type="InterPro" id="IPR018378">
    <property type="entry name" value="C-type_lectin_CS"/>
</dbReference>
<dbReference type="InterPro" id="IPR049883">
    <property type="entry name" value="NOTCH1_EGF-like"/>
</dbReference>
<dbReference type="SUPFAM" id="SSF56487">
    <property type="entry name" value="SRCR-like"/>
    <property type="match status" value="2"/>
</dbReference>
<dbReference type="FunFam" id="2.10.25.10:FF:000038">
    <property type="entry name" value="Fibrillin 2"/>
    <property type="match status" value="1"/>
</dbReference>
<dbReference type="AlphaFoldDB" id="A0AAU9X9S5"/>
<evidence type="ECO:0000259" key="12">
    <source>
        <dbReference type="PROSITE" id="PS50287"/>
    </source>
</evidence>
<dbReference type="CDD" id="cd00054">
    <property type="entry name" value="EGF_CA"/>
    <property type="match status" value="2"/>
</dbReference>